<gene>
    <name evidence="1" type="ORF">T4D_11940</name>
</gene>
<accession>A0A0V1FTU8</accession>
<evidence type="ECO:0000313" key="2">
    <source>
        <dbReference type="Proteomes" id="UP000054995"/>
    </source>
</evidence>
<name>A0A0V1FTU8_TRIPS</name>
<sequence length="98" mass="11347">MTATSARTVDKLNRFHIGFAKAQKSAQPKAEQEQLTRRQYKQVSLRLCKLANARLVQLLSYNFTTGYWLFLENQSISTHKQLTTSNQIHTQRTFNTVT</sequence>
<evidence type="ECO:0000313" key="1">
    <source>
        <dbReference type="EMBL" id="KRY89450.1"/>
    </source>
</evidence>
<dbReference type="AlphaFoldDB" id="A0A0V1FTU8"/>
<dbReference type="Proteomes" id="UP000054995">
    <property type="component" value="Unassembled WGS sequence"/>
</dbReference>
<reference evidence="1 2" key="1">
    <citation type="submission" date="2015-01" db="EMBL/GenBank/DDBJ databases">
        <title>Evolution of Trichinella species and genotypes.</title>
        <authorList>
            <person name="Korhonen P.K."/>
            <person name="Edoardo P."/>
            <person name="Giuseppe L.R."/>
            <person name="Gasser R.B."/>
        </authorList>
    </citation>
    <scope>NUCLEOTIDE SEQUENCE [LARGE SCALE GENOMIC DNA]</scope>
    <source>
        <strain evidence="1">ISS470</strain>
    </source>
</reference>
<proteinExistence type="predicted"/>
<organism evidence="1 2">
    <name type="scientific">Trichinella pseudospiralis</name>
    <name type="common">Parasitic roundworm</name>
    <dbReference type="NCBI Taxonomy" id="6337"/>
    <lineage>
        <taxon>Eukaryota</taxon>
        <taxon>Metazoa</taxon>
        <taxon>Ecdysozoa</taxon>
        <taxon>Nematoda</taxon>
        <taxon>Enoplea</taxon>
        <taxon>Dorylaimia</taxon>
        <taxon>Trichinellida</taxon>
        <taxon>Trichinellidae</taxon>
        <taxon>Trichinella</taxon>
    </lineage>
</organism>
<keyword evidence="2" id="KW-1185">Reference proteome</keyword>
<dbReference type="EMBL" id="JYDT01000031">
    <property type="protein sequence ID" value="KRY89450.1"/>
    <property type="molecule type" value="Genomic_DNA"/>
</dbReference>
<protein>
    <submittedName>
        <fullName evidence="1">Uncharacterized protein</fullName>
    </submittedName>
</protein>
<comment type="caution">
    <text evidence="1">The sequence shown here is derived from an EMBL/GenBank/DDBJ whole genome shotgun (WGS) entry which is preliminary data.</text>
</comment>